<evidence type="ECO:0000256" key="2">
    <source>
        <dbReference type="ARBA" id="ARBA00022692"/>
    </source>
</evidence>
<dbReference type="PANTHER" id="PTHR23112:SF47">
    <property type="entry name" value="G-PROTEIN COUPLED RECEPTOR 157"/>
    <property type="match status" value="1"/>
</dbReference>
<keyword evidence="3 6" id="KW-1133">Transmembrane helix</keyword>
<gene>
    <name evidence="7" type="ORF">H4219_002877</name>
</gene>
<proteinExistence type="predicted"/>
<dbReference type="GO" id="GO:0005886">
    <property type="term" value="C:plasma membrane"/>
    <property type="evidence" value="ECO:0007669"/>
    <property type="project" value="TreeGrafter"/>
</dbReference>
<name>A0A9W7ZWD7_9FUNG</name>
<feature type="region of interest" description="Disordered" evidence="5">
    <location>
        <begin position="469"/>
        <end position="521"/>
    </location>
</feature>
<evidence type="ECO:0000256" key="1">
    <source>
        <dbReference type="ARBA" id="ARBA00004141"/>
    </source>
</evidence>
<evidence type="ECO:0000256" key="5">
    <source>
        <dbReference type="SAM" id="MobiDB-lite"/>
    </source>
</evidence>
<evidence type="ECO:0000313" key="8">
    <source>
        <dbReference type="Proteomes" id="UP001150538"/>
    </source>
</evidence>
<feature type="transmembrane region" description="Helical" evidence="6">
    <location>
        <begin position="50"/>
        <end position="72"/>
    </location>
</feature>
<feature type="compositionally biased region" description="Low complexity" evidence="5">
    <location>
        <begin position="493"/>
        <end position="513"/>
    </location>
</feature>
<feature type="compositionally biased region" description="Polar residues" evidence="5">
    <location>
        <begin position="545"/>
        <end position="564"/>
    </location>
</feature>
<feature type="transmembrane region" description="Helical" evidence="6">
    <location>
        <begin position="202"/>
        <end position="228"/>
    </location>
</feature>
<dbReference type="GO" id="GO:0007189">
    <property type="term" value="P:adenylate cyclase-activating G protein-coupled receptor signaling pathway"/>
    <property type="evidence" value="ECO:0007669"/>
    <property type="project" value="TreeGrafter"/>
</dbReference>
<protein>
    <submittedName>
        <fullName evidence="7">Uncharacterized protein</fullName>
    </submittedName>
</protein>
<feature type="transmembrane region" description="Helical" evidence="6">
    <location>
        <begin position="125"/>
        <end position="147"/>
    </location>
</feature>
<comment type="caution">
    <text evidence="7">The sequence shown here is derived from an EMBL/GenBank/DDBJ whole genome shotgun (WGS) entry which is preliminary data.</text>
</comment>
<dbReference type="GO" id="GO:0004930">
    <property type="term" value="F:G protein-coupled receptor activity"/>
    <property type="evidence" value="ECO:0007669"/>
    <property type="project" value="TreeGrafter"/>
</dbReference>
<comment type="subcellular location">
    <subcellularLocation>
        <location evidence="1">Membrane</location>
        <topology evidence="1">Multi-pass membrane protein</topology>
    </subcellularLocation>
</comment>
<sequence length="587" mass="65573">MSHTVTRYINQSTHDTIFVTVTHTSSNTVIVKINSYVSTEYGDALTLFNVLNGISIVLSVFTMAAVITLYFVRKPVAKRPSIRLSGWIGAADFLTSLMFILQGSYSFMSARNQASIRIIGWINSLGPVAFIFLSSAIALHLQLTVIMKKDSLAQRLDPFYELISIGLAILFTHPNLYVKRQVVWDPYKQVNHVGDYAFSKKAIFWLFDVLWELLGIVYCFIISVILIFRLWPLWSRMYSTDLHMPEGTVSSSNHRSNEGTATSSDQRPSTATYVPGGYYSPVLEQGTPLRTASPLRSANYPRMNVSNQLLNQNGANNVISFVTKSHHEKVKRMIQRILLYPIVPIITRTLTLADLFITGNTPGLSATARSLAALQGTLNFTIFLLNPGMDDVWSCIAKKIFRKNKPEKQLDPTASSPANTIKPQPASAFLFPTTFSPNRGSSYSFSPLNTERSSPQQKLISPHIQQLEYRPSFSDPHPNEQIKSKLAKGRLRSTTSPGSLSSESSLSNSSSEMSDPKHSAQYHRNNANEAIDIVDNTGGFEIASSGYQTPNPKTRTQSKQQQHCQPNELFGRSFTNMFDKKLFDPKD</sequence>
<dbReference type="EMBL" id="JANBPU010000056">
    <property type="protein sequence ID" value="KAJ1917989.1"/>
    <property type="molecule type" value="Genomic_DNA"/>
</dbReference>
<feature type="region of interest" description="Disordered" evidence="5">
    <location>
        <begin position="248"/>
        <end position="272"/>
    </location>
</feature>
<feature type="region of interest" description="Disordered" evidence="5">
    <location>
        <begin position="540"/>
        <end position="564"/>
    </location>
</feature>
<keyword evidence="2 6" id="KW-0812">Transmembrane</keyword>
<feature type="transmembrane region" description="Helical" evidence="6">
    <location>
        <begin position="159"/>
        <end position="178"/>
    </location>
</feature>
<accession>A0A9W7ZWD7</accession>
<dbReference type="PANTHER" id="PTHR23112">
    <property type="entry name" value="G PROTEIN-COUPLED RECEPTOR 157-RELATED"/>
    <property type="match status" value="1"/>
</dbReference>
<evidence type="ECO:0000313" key="7">
    <source>
        <dbReference type="EMBL" id="KAJ1917989.1"/>
    </source>
</evidence>
<organism evidence="7 8">
    <name type="scientific">Mycoemilia scoparia</name>
    <dbReference type="NCBI Taxonomy" id="417184"/>
    <lineage>
        <taxon>Eukaryota</taxon>
        <taxon>Fungi</taxon>
        <taxon>Fungi incertae sedis</taxon>
        <taxon>Zoopagomycota</taxon>
        <taxon>Kickxellomycotina</taxon>
        <taxon>Kickxellomycetes</taxon>
        <taxon>Kickxellales</taxon>
        <taxon>Kickxellaceae</taxon>
        <taxon>Mycoemilia</taxon>
    </lineage>
</organism>
<evidence type="ECO:0000256" key="4">
    <source>
        <dbReference type="ARBA" id="ARBA00023136"/>
    </source>
</evidence>
<dbReference type="Proteomes" id="UP001150538">
    <property type="component" value="Unassembled WGS sequence"/>
</dbReference>
<evidence type="ECO:0000256" key="3">
    <source>
        <dbReference type="ARBA" id="ARBA00022989"/>
    </source>
</evidence>
<feature type="transmembrane region" description="Helical" evidence="6">
    <location>
        <begin position="84"/>
        <end position="105"/>
    </location>
</feature>
<reference evidence="7" key="1">
    <citation type="submission" date="2022-07" db="EMBL/GenBank/DDBJ databases">
        <title>Phylogenomic reconstructions and comparative analyses of Kickxellomycotina fungi.</title>
        <authorList>
            <person name="Reynolds N.K."/>
            <person name="Stajich J.E."/>
            <person name="Barry K."/>
            <person name="Grigoriev I.V."/>
            <person name="Crous P."/>
            <person name="Smith M.E."/>
        </authorList>
    </citation>
    <scope>NUCLEOTIDE SEQUENCE</scope>
    <source>
        <strain evidence="7">NBRC 100468</strain>
    </source>
</reference>
<dbReference type="OrthoDB" id="3251871at2759"/>
<dbReference type="AlphaFoldDB" id="A0A9W7ZWD7"/>
<keyword evidence="8" id="KW-1185">Reference proteome</keyword>
<evidence type="ECO:0000256" key="6">
    <source>
        <dbReference type="SAM" id="Phobius"/>
    </source>
</evidence>
<keyword evidence="4 6" id="KW-0472">Membrane</keyword>